<proteinExistence type="predicted"/>
<keyword evidence="2" id="KW-1185">Reference proteome</keyword>
<evidence type="ECO:0000313" key="1">
    <source>
        <dbReference type="EMBL" id="KXU83854.1"/>
    </source>
</evidence>
<dbReference type="STRING" id="1399968.CI15_25300"/>
<gene>
    <name evidence="1" type="ORF">CI15_25300</name>
</gene>
<organism evidence="1 2">
    <name type="scientific">Paraburkholderia monticola</name>
    <dbReference type="NCBI Taxonomy" id="1399968"/>
    <lineage>
        <taxon>Bacteria</taxon>
        <taxon>Pseudomonadati</taxon>
        <taxon>Pseudomonadota</taxon>
        <taxon>Betaproteobacteria</taxon>
        <taxon>Burkholderiales</taxon>
        <taxon>Burkholderiaceae</taxon>
        <taxon>Paraburkholderia</taxon>
    </lineage>
</organism>
<comment type="caution">
    <text evidence="1">The sequence shown here is derived from an EMBL/GenBank/DDBJ whole genome shotgun (WGS) entry which is preliminary data.</text>
</comment>
<reference evidence="1 2" key="1">
    <citation type="journal article" date="2015" name="Int. J. Syst. Evol. Microbiol.">
        <title>Burkholderia monticola sp. nov., isolated from mountain soil.</title>
        <authorList>
            <person name="Baek I."/>
            <person name="Seo B."/>
            <person name="Lee I."/>
            <person name="Yi H."/>
            <person name="Chun J."/>
        </authorList>
    </citation>
    <scope>NUCLEOTIDE SEQUENCE [LARGE SCALE GENOMIC DNA]</scope>
    <source>
        <strain evidence="1 2">JC2948</strain>
    </source>
</reference>
<accession>A0A149PFP8</accession>
<dbReference type="Proteomes" id="UP000075613">
    <property type="component" value="Unassembled WGS sequence"/>
</dbReference>
<name>A0A149PFP8_9BURK</name>
<dbReference type="EMBL" id="LRBG01000037">
    <property type="protein sequence ID" value="KXU83854.1"/>
    <property type="molecule type" value="Genomic_DNA"/>
</dbReference>
<sequence length="69" mass="8306">MDRLFNGHRFDREGIVVCVRWYLNYKLSQRFTPEFAKRWDRFAKSAGRSWRVDETLEEAFGYGFVAPLL</sequence>
<evidence type="ECO:0000313" key="2">
    <source>
        <dbReference type="Proteomes" id="UP000075613"/>
    </source>
</evidence>
<evidence type="ECO:0008006" key="3">
    <source>
        <dbReference type="Google" id="ProtNLM"/>
    </source>
</evidence>
<dbReference type="AlphaFoldDB" id="A0A149PFP8"/>
<protein>
    <recommendedName>
        <fullName evidence="3">Transposase</fullName>
    </recommendedName>
</protein>